<dbReference type="AlphaFoldDB" id="A0AAQ4ERG1"/>
<keyword evidence="2" id="KW-1185">Reference proteome</keyword>
<reference evidence="1 2" key="1">
    <citation type="journal article" date="2023" name="Arcadia Sci">
        <title>De novo assembly of a long-read Amblyomma americanum tick genome.</title>
        <authorList>
            <person name="Chou S."/>
            <person name="Poskanzer K.E."/>
            <person name="Rollins M."/>
            <person name="Thuy-Boun P.S."/>
        </authorList>
    </citation>
    <scope>NUCLEOTIDE SEQUENCE [LARGE SCALE GENOMIC DNA]</scope>
    <source>
        <strain evidence="1">F_SG_1</strain>
        <tissue evidence="1">Salivary glands</tissue>
    </source>
</reference>
<proteinExistence type="predicted"/>
<evidence type="ECO:0000313" key="2">
    <source>
        <dbReference type="Proteomes" id="UP001321473"/>
    </source>
</evidence>
<accession>A0AAQ4ERG1</accession>
<evidence type="ECO:0000313" key="1">
    <source>
        <dbReference type="EMBL" id="KAK8777218.1"/>
    </source>
</evidence>
<sequence length="87" mass="9882">MMISAVECPRTPHLKSPHGVKRPVGCFCNGNTSHPLPAKTLCYEPHTWEGEKWGTNQFLCFVGECNPYGECRNIFEREVCETERAPK</sequence>
<organism evidence="1 2">
    <name type="scientific">Amblyomma americanum</name>
    <name type="common">Lone star tick</name>
    <dbReference type="NCBI Taxonomy" id="6943"/>
    <lineage>
        <taxon>Eukaryota</taxon>
        <taxon>Metazoa</taxon>
        <taxon>Ecdysozoa</taxon>
        <taxon>Arthropoda</taxon>
        <taxon>Chelicerata</taxon>
        <taxon>Arachnida</taxon>
        <taxon>Acari</taxon>
        <taxon>Parasitiformes</taxon>
        <taxon>Ixodida</taxon>
        <taxon>Ixodoidea</taxon>
        <taxon>Ixodidae</taxon>
        <taxon>Amblyomminae</taxon>
        <taxon>Amblyomma</taxon>
    </lineage>
</organism>
<dbReference type="Proteomes" id="UP001321473">
    <property type="component" value="Unassembled WGS sequence"/>
</dbReference>
<name>A0AAQ4ERG1_AMBAM</name>
<protein>
    <submittedName>
        <fullName evidence="1">Uncharacterized protein</fullName>
    </submittedName>
</protein>
<gene>
    <name evidence="1" type="ORF">V5799_029436</name>
</gene>
<dbReference type="Gene3D" id="2.30.130.100">
    <property type="match status" value="1"/>
</dbReference>
<dbReference type="EMBL" id="JARKHS020012079">
    <property type="protein sequence ID" value="KAK8777218.1"/>
    <property type="molecule type" value="Genomic_DNA"/>
</dbReference>
<comment type="caution">
    <text evidence="1">The sequence shown here is derived from an EMBL/GenBank/DDBJ whole genome shotgun (WGS) entry which is preliminary data.</text>
</comment>